<protein>
    <submittedName>
        <fullName evidence="2">Uncharacterized protein</fullName>
    </submittedName>
</protein>
<sequence>MCSMRRVISTFSWLVVLTIIAVLTVGSMMLLDHEPLINQDQTVTPAERAWVKQWLANNPPRRKRIGDAVSFNLSERQTNLIANTLLTQFVQDRGRVAVQLEPQRAQVTISLALPWDPNDSFVNLAFDLVENGALPKIDNARLAGLPMPSALVQMLADRALAAIESTQSIQHVSLQHDQLAVNYLWRPDLLERIGSGFVADAALPTLLRYQRDLSAALVTLRRGRPVQLADLLKLLFTKAAEQPDSADPVAENRAVILVLAAYVNGHPIRDPADTKATRLPYAHPVLLRQRQDLGQHFMTSAALVTQGGDTFSGMIGWYKEMSDANGGSGFSFADMSANRAGIRLAQRATASPDSARQVQQRIAAGLTEDDFMPVIDGLPEGMDQQAFAANFGNQNNVVYQKMIQLIDERINAARLFRPTP</sequence>
<dbReference type="EMBL" id="PPGH01000035">
    <property type="protein sequence ID" value="PQJ95907.1"/>
    <property type="molecule type" value="Genomic_DNA"/>
</dbReference>
<dbReference type="AlphaFoldDB" id="A0A2S7XQ90"/>
<keyword evidence="1" id="KW-0812">Transmembrane</keyword>
<organism evidence="2 3">
    <name type="scientific">Chromatium okenii</name>
    <dbReference type="NCBI Taxonomy" id="61644"/>
    <lineage>
        <taxon>Bacteria</taxon>
        <taxon>Pseudomonadati</taxon>
        <taxon>Pseudomonadota</taxon>
        <taxon>Gammaproteobacteria</taxon>
        <taxon>Chromatiales</taxon>
        <taxon>Chromatiaceae</taxon>
        <taxon>Chromatium</taxon>
    </lineage>
</organism>
<dbReference type="OrthoDB" id="9997at2"/>
<evidence type="ECO:0000313" key="2">
    <source>
        <dbReference type="EMBL" id="PQJ95907.1"/>
    </source>
</evidence>
<keyword evidence="1" id="KW-0472">Membrane</keyword>
<feature type="transmembrane region" description="Helical" evidence="1">
    <location>
        <begin position="12"/>
        <end position="31"/>
    </location>
</feature>
<comment type="caution">
    <text evidence="2">The sequence shown here is derived from an EMBL/GenBank/DDBJ whole genome shotgun (WGS) entry which is preliminary data.</text>
</comment>
<proteinExistence type="predicted"/>
<dbReference type="Proteomes" id="UP000239936">
    <property type="component" value="Unassembled WGS sequence"/>
</dbReference>
<accession>A0A2S7XQ90</accession>
<keyword evidence="3" id="KW-1185">Reference proteome</keyword>
<name>A0A2S7XQ90_9GAMM</name>
<keyword evidence="1" id="KW-1133">Transmembrane helix</keyword>
<reference evidence="2 3" key="1">
    <citation type="submission" date="2018-01" db="EMBL/GenBank/DDBJ databases">
        <title>The complete genome sequence of Chromatium okenii LaCa, a purple sulfur bacterium with a turbulent life.</title>
        <authorList>
            <person name="Luedin S.M."/>
            <person name="Liechti N."/>
            <person name="Storelli N."/>
            <person name="Danza F."/>
            <person name="Wittwer M."/>
            <person name="Pothier J.F."/>
            <person name="Tonolla M.A."/>
        </authorList>
    </citation>
    <scope>NUCLEOTIDE SEQUENCE [LARGE SCALE GENOMIC DNA]</scope>
    <source>
        <strain evidence="2 3">LaCa</strain>
    </source>
</reference>
<evidence type="ECO:0000313" key="3">
    <source>
        <dbReference type="Proteomes" id="UP000239936"/>
    </source>
</evidence>
<evidence type="ECO:0000256" key="1">
    <source>
        <dbReference type="SAM" id="Phobius"/>
    </source>
</evidence>
<gene>
    <name evidence="2" type="ORF">CXB77_08465</name>
</gene>